<protein>
    <submittedName>
        <fullName evidence="9">4-azaleucine resistance transporter AzlC</fullName>
    </submittedName>
    <submittedName>
        <fullName evidence="10">AzlC family ABC transporter permease</fullName>
    </submittedName>
</protein>
<dbReference type="AlphaFoldDB" id="A0A5C4Y8V0"/>
<evidence type="ECO:0000256" key="8">
    <source>
        <dbReference type="SAM" id="Phobius"/>
    </source>
</evidence>
<evidence type="ECO:0000256" key="1">
    <source>
        <dbReference type="ARBA" id="ARBA00004651"/>
    </source>
</evidence>
<dbReference type="Pfam" id="PF03591">
    <property type="entry name" value="AzlC"/>
    <property type="match status" value="1"/>
</dbReference>
<feature type="transmembrane region" description="Helical" evidence="8">
    <location>
        <begin position="148"/>
        <end position="167"/>
    </location>
</feature>
<sequence length="248" mass="25656">MLASVPVSPFWPAFWRGFRVMTPLWLGMVPFAVAYAVTARASGLSVWETQLMSLSVFAGASQFAAAGLFAGYGVAGGASAIGIVLTTFLLNARHLLYGLSLSRQLVLTRPQRLIAAQFLTDESYGMVTVKGKQEPGGPSFGYVLGAELSLYTVWNASTLLGAVGGAVLPSPEALGVGVIFPLAFLGLLVPMLRGRVTVLVALMSGLAAWGLSRFLPGGVVILLSGIGGALLGAWLTGRASAAERQAGA</sequence>
<comment type="caution">
    <text evidence="10">The sequence shown here is derived from an EMBL/GenBank/DDBJ whole genome shotgun (WGS) entry which is preliminary data.</text>
</comment>
<dbReference type="PANTHER" id="PTHR34979:SF1">
    <property type="entry name" value="INNER MEMBRANE PROTEIN YGAZ"/>
    <property type="match status" value="1"/>
</dbReference>
<dbReference type="RefSeq" id="WP_139401760.1">
    <property type="nucleotide sequence ID" value="NZ_JACHEW010000014.1"/>
</dbReference>
<reference evidence="9 12" key="2">
    <citation type="submission" date="2020-08" db="EMBL/GenBank/DDBJ databases">
        <title>Genomic Encyclopedia of Type Strains, Phase IV (KMG-IV): sequencing the most valuable type-strain genomes for metagenomic binning, comparative biology and taxonomic classification.</title>
        <authorList>
            <person name="Goeker M."/>
        </authorList>
    </citation>
    <scope>NUCLEOTIDE SEQUENCE [LARGE SCALE GENOMIC DNA]</scope>
    <source>
        <strain evidence="9 12">DSM 12027</strain>
    </source>
</reference>
<keyword evidence="4" id="KW-1003">Cell membrane</keyword>
<feature type="transmembrane region" description="Helical" evidence="8">
    <location>
        <begin position="218"/>
        <end position="236"/>
    </location>
</feature>
<evidence type="ECO:0000256" key="5">
    <source>
        <dbReference type="ARBA" id="ARBA00022692"/>
    </source>
</evidence>
<dbReference type="GO" id="GO:0005886">
    <property type="term" value="C:plasma membrane"/>
    <property type="evidence" value="ECO:0007669"/>
    <property type="project" value="UniProtKB-SubCell"/>
</dbReference>
<dbReference type="EMBL" id="VDMO01000005">
    <property type="protein sequence ID" value="TNM71999.1"/>
    <property type="molecule type" value="Genomic_DNA"/>
</dbReference>
<evidence type="ECO:0000256" key="6">
    <source>
        <dbReference type="ARBA" id="ARBA00022989"/>
    </source>
</evidence>
<evidence type="ECO:0000313" key="11">
    <source>
        <dbReference type="Proteomes" id="UP000313988"/>
    </source>
</evidence>
<keyword evidence="3" id="KW-0813">Transport</keyword>
<dbReference type="OrthoDB" id="3177005at2"/>
<keyword evidence="7 8" id="KW-0472">Membrane</keyword>
<organism evidence="10 11">
    <name type="scientific">Deinococcus radiopugnans ATCC 19172</name>
    <dbReference type="NCBI Taxonomy" id="585398"/>
    <lineage>
        <taxon>Bacteria</taxon>
        <taxon>Thermotogati</taxon>
        <taxon>Deinococcota</taxon>
        <taxon>Deinococci</taxon>
        <taxon>Deinococcales</taxon>
        <taxon>Deinococcaceae</taxon>
        <taxon>Deinococcus</taxon>
    </lineage>
</organism>
<dbReference type="Proteomes" id="UP000629870">
    <property type="component" value="Unassembled WGS sequence"/>
</dbReference>
<evidence type="ECO:0000256" key="7">
    <source>
        <dbReference type="ARBA" id="ARBA00023136"/>
    </source>
</evidence>
<comment type="subcellular location">
    <subcellularLocation>
        <location evidence="1">Cell membrane</location>
        <topology evidence="1">Multi-pass membrane protein</topology>
    </subcellularLocation>
</comment>
<evidence type="ECO:0000313" key="10">
    <source>
        <dbReference type="EMBL" id="TNM71999.1"/>
    </source>
</evidence>
<keyword evidence="12" id="KW-1185">Reference proteome</keyword>
<comment type="similarity">
    <text evidence="2">Belongs to the AzlC family.</text>
</comment>
<name>A0A5C4Y8V0_9DEIO</name>
<dbReference type="InterPro" id="IPR011606">
    <property type="entry name" value="Brnchd-chn_aa_trnsp_permease"/>
</dbReference>
<keyword evidence="6 8" id="KW-1133">Transmembrane helix</keyword>
<gene>
    <name evidence="10" type="ORF">FHR04_06455</name>
    <name evidence="9" type="ORF">HNQ04_002738</name>
</gene>
<dbReference type="GO" id="GO:1903785">
    <property type="term" value="P:L-valine transmembrane transport"/>
    <property type="evidence" value="ECO:0007669"/>
    <property type="project" value="TreeGrafter"/>
</dbReference>
<feature type="transmembrane region" description="Helical" evidence="8">
    <location>
        <begin position="20"/>
        <end position="39"/>
    </location>
</feature>
<reference evidence="10 11" key="1">
    <citation type="submission" date="2019-06" db="EMBL/GenBank/DDBJ databases">
        <title>Genome sequence of Deinococcus radiopugnans ATCC 19172.</title>
        <authorList>
            <person name="Maclea K.S."/>
            <person name="Maynard C.R."/>
        </authorList>
    </citation>
    <scope>NUCLEOTIDE SEQUENCE [LARGE SCALE GENOMIC DNA]</scope>
    <source>
        <strain evidence="10 11">ATCC 19172</strain>
    </source>
</reference>
<proteinExistence type="inferred from homology"/>
<evidence type="ECO:0000256" key="3">
    <source>
        <dbReference type="ARBA" id="ARBA00022448"/>
    </source>
</evidence>
<evidence type="ECO:0000256" key="4">
    <source>
        <dbReference type="ARBA" id="ARBA00022475"/>
    </source>
</evidence>
<keyword evidence="5 8" id="KW-0812">Transmembrane</keyword>
<dbReference type="EMBL" id="JACHEW010000014">
    <property type="protein sequence ID" value="MBB6017473.1"/>
    <property type="molecule type" value="Genomic_DNA"/>
</dbReference>
<evidence type="ECO:0000313" key="9">
    <source>
        <dbReference type="EMBL" id="MBB6017473.1"/>
    </source>
</evidence>
<feature type="transmembrane region" description="Helical" evidence="8">
    <location>
        <begin position="78"/>
        <end position="99"/>
    </location>
</feature>
<evidence type="ECO:0000256" key="2">
    <source>
        <dbReference type="ARBA" id="ARBA00010735"/>
    </source>
</evidence>
<dbReference type="Proteomes" id="UP000313988">
    <property type="component" value="Unassembled WGS sequence"/>
</dbReference>
<feature type="transmembrane region" description="Helical" evidence="8">
    <location>
        <begin position="173"/>
        <end position="189"/>
    </location>
</feature>
<dbReference type="PANTHER" id="PTHR34979">
    <property type="entry name" value="INNER MEMBRANE PROTEIN YGAZ"/>
    <property type="match status" value="1"/>
</dbReference>
<evidence type="ECO:0000313" key="12">
    <source>
        <dbReference type="Proteomes" id="UP000629870"/>
    </source>
</evidence>
<accession>A0A5C4Y8V0</accession>